<dbReference type="PANTHER" id="PTHR35546:SF24">
    <property type="entry name" value="F-BOX DOMAIN-CONTAINING PROTEIN"/>
    <property type="match status" value="1"/>
</dbReference>
<evidence type="ECO:0000313" key="2">
    <source>
        <dbReference type="EMBL" id="CAL5078822.1"/>
    </source>
</evidence>
<keyword evidence="3" id="KW-1185">Reference proteome</keyword>
<sequence length="348" mass="39238">MLIPPSHAMQGLFCMTRATSEVAAGAGAGNSNAAPFDFSFVDLTAGSADLDAVDPSFSFLTELPDTKVLLFRGSCNGLVLLEHREEPRSATLGYIVCNPTTKEWEAVPTCGSPTLLTYPYLAFDPAASSHFNLVQFQVEEDEEFISVHAYSSETGAWSDDLIDEQGEEEGQFPGWRQVSFYLGKPQPCPFVNGFLHMIVLDRDGIKVVAFDVQGKGRRMIPVPHQPDRMRHRQMCYFGESQGQLQYMTQEMLGVRQGEYRVSIWALQDFDAQEWVLKGTVNTHEIFGMGVRMGFKVVDIHQDRNVVFFTRPLEHNLVAYDMDREEVSTIATFNDQKWLLSTARYVRCF</sequence>
<reference evidence="2 3" key="2">
    <citation type="submission" date="2024-10" db="EMBL/GenBank/DDBJ databases">
        <authorList>
            <person name="Ryan C."/>
        </authorList>
    </citation>
    <scope>NUCLEOTIDE SEQUENCE [LARGE SCALE GENOMIC DNA]</scope>
</reference>
<dbReference type="Pfam" id="PF24750">
    <property type="entry name" value="b-prop_At3g26010-like"/>
    <property type="match status" value="1"/>
</dbReference>
<dbReference type="InterPro" id="IPR055290">
    <property type="entry name" value="At3g26010-like"/>
</dbReference>
<protein>
    <recommendedName>
        <fullName evidence="1">F-box protein At3g26010-like beta-propeller domain-containing protein</fullName>
    </recommendedName>
</protein>
<accession>A0ABC9FPZ6</accession>
<dbReference type="Proteomes" id="UP001497457">
    <property type="component" value="Chromosome 7b"/>
</dbReference>
<feature type="domain" description="F-box protein At3g26010-like beta-propeller" evidence="1">
    <location>
        <begin position="68"/>
        <end position="329"/>
    </location>
</feature>
<organism evidence="2 3">
    <name type="scientific">Urochloa decumbens</name>
    <dbReference type="NCBI Taxonomy" id="240449"/>
    <lineage>
        <taxon>Eukaryota</taxon>
        <taxon>Viridiplantae</taxon>
        <taxon>Streptophyta</taxon>
        <taxon>Embryophyta</taxon>
        <taxon>Tracheophyta</taxon>
        <taxon>Spermatophyta</taxon>
        <taxon>Magnoliopsida</taxon>
        <taxon>Liliopsida</taxon>
        <taxon>Poales</taxon>
        <taxon>Poaceae</taxon>
        <taxon>PACMAD clade</taxon>
        <taxon>Panicoideae</taxon>
        <taxon>Panicodae</taxon>
        <taxon>Paniceae</taxon>
        <taxon>Melinidinae</taxon>
        <taxon>Urochloa</taxon>
    </lineage>
</organism>
<proteinExistence type="predicted"/>
<reference evidence="3" key="1">
    <citation type="submission" date="2024-06" db="EMBL/GenBank/DDBJ databases">
        <authorList>
            <person name="Ryan C."/>
        </authorList>
    </citation>
    <scope>NUCLEOTIDE SEQUENCE [LARGE SCALE GENOMIC DNA]</scope>
</reference>
<dbReference type="PANTHER" id="PTHR35546">
    <property type="entry name" value="F-BOX PROTEIN INTERACTION DOMAIN PROTEIN-RELATED"/>
    <property type="match status" value="1"/>
</dbReference>
<evidence type="ECO:0000259" key="1">
    <source>
        <dbReference type="Pfam" id="PF24750"/>
    </source>
</evidence>
<dbReference type="AlphaFoldDB" id="A0ABC9FPZ6"/>
<evidence type="ECO:0000313" key="3">
    <source>
        <dbReference type="Proteomes" id="UP001497457"/>
    </source>
</evidence>
<gene>
    <name evidence="2" type="ORF">URODEC1_LOCUS107314</name>
</gene>
<dbReference type="EMBL" id="OZ075117">
    <property type="protein sequence ID" value="CAL5078822.1"/>
    <property type="molecule type" value="Genomic_DNA"/>
</dbReference>
<dbReference type="InterPro" id="IPR056592">
    <property type="entry name" value="Beta-prop_At3g26010-like"/>
</dbReference>
<name>A0ABC9FPZ6_9POAL</name>